<evidence type="ECO:0000259" key="2">
    <source>
        <dbReference type="SMART" id="SM00327"/>
    </source>
</evidence>
<dbReference type="RefSeq" id="WP_266106452.1">
    <property type="nucleotide sequence ID" value="NZ_JANIDW010000001.1"/>
</dbReference>
<dbReference type="PANTHER" id="PTHR41248">
    <property type="entry name" value="NORD PROTEIN"/>
    <property type="match status" value="1"/>
</dbReference>
<feature type="region of interest" description="Disordered" evidence="1">
    <location>
        <begin position="273"/>
        <end position="297"/>
    </location>
</feature>
<dbReference type="InterPro" id="IPR006538">
    <property type="entry name" value="CobT"/>
</dbReference>
<evidence type="ECO:0000313" key="3">
    <source>
        <dbReference type="EMBL" id="MCX5614287.1"/>
    </source>
</evidence>
<name>A0ABT3W5D6_9PROT</name>
<feature type="compositionally biased region" description="Acidic residues" evidence="1">
    <location>
        <begin position="228"/>
        <end position="237"/>
    </location>
</feature>
<reference evidence="3 4" key="1">
    <citation type="submission" date="2022-07" db="EMBL/GenBank/DDBJ databases">
        <title>Bombella genomes.</title>
        <authorList>
            <person name="Harer L."/>
            <person name="Styblova S."/>
            <person name="Ehrmann M."/>
        </authorList>
    </citation>
    <scope>NUCLEOTIDE SEQUENCE [LARGE SCALE GENOMIC DNA]</scope>
    <source>
        <strain evidence="3 4">TMW 2.2558</strain>
    </source>
</reference>
<dbReference type="Pfam" id="PF11775">
    <property type="entry name" value="CobT_C"/>
    <property type="match status" value="1"/>
</dbReference>
<dbReference type="InterPro" id="IPR036465">
    <property type="entry name" value="vWFA_dom_sf"/>
</dbReference>
<proteinExistence type="predicted"/>
<dbReference type="InterPro" id="IPR002035">
    <property type="entry name" value="VWF_A"/>
</dbReference>
<protein>
    <submittedName>
        <fullName evidence="3">Cobaltochelatase subunit CobT</fullName>
    </submittedName>
</protein>
<keyword evidence="4" id="KW-1185">Reference proteome</keyword>
<dbReference type="PIRSF" id="PIRSF031715">
    <property type="entry name" value="Cob_chel_CobT"/>
    <property type="match status" value="1"/>
</dbReference>
<dbReference type="Pfam" id="PF06213">
    <property type="entry name" value="CobT"/>
    <property type="match status" value="1"/>
</dbReference>
<evidence type="ECO:0000313" key="4">
    <source>
        <dbReference type="Proteomes" id="UP001165648"/>
    </source>
</evidence>
<dbReference type="EMBL" id="JANIDW010000001">
    <property type="protein sequence ID" value="MCX5614287.1"/>
    <property type="molecule type" value="Genomic_DNA"/>
</dbReference>
<accession>A0ABT3W5D6</accession>
<feature type="compositionally biased region" description="Low complexity" evidence="1">
    <location>
        <begin position="205"/>
        <end position="214"/>
    </location>
</feature>
<organism evidence="3 4">
    <name type="scientific">Bombella saccharophila</name>
    <dbReference type="NCBI Taxonomy" id="2967338"/>
    <lineage>
        <taxon>Bacteria</taxon>
        <taxon>Pseudomonadati</taxon>
        <taxon>Pseudomonadota</taxon>
        <taxon>Alphaproteobacteria</taxon>
        <taxon>Acetobacterales</taxon>
        <taxon>Acetobacteraceae</taxon>
        <taxon>Bombella</taxon>
    </lineage>
</organism>
<dbReference type="Gene3D" id="3.40.50.410">
    <property type="entry name" value="von Willebrand factor, type A domain"/>
    <property type="match status" value="1"/>
</dbReference>
<feature type="domain" description="VWFA" evidence="2">
    <location>
        <begin position="394"/>
        <end position="596"/>
    </location>
</feature>
<gene>
    <name evidence="3" type="ORF">NQF64_03360</name>
</gene>
<comment type="caution">
    <text evidence="3">The sequence shown here is derived from an EMBL/GenBank/DDBJ whole genome shotgun (WGS) entry which is preliminary data.</text>
</comment>
<dbReference type="SMART" id="SM00327">
    <property type="entry name" value="VWA"/>
    <property type="match status" value="1"/>
</dbReference>
<feature type="region of interest" description="Disordered" evidence="1">
    <location>
        <begin position="194"/>
        <end position="259"/>
    </location>
</feature>
<evidence type="ECO:0000256" key="1">
    <source>
        <dbReference type="SAM" id="MobiDB-lite"/>
    </source>
</evidence>
<dbReference type="Proteomes" id="UP001165648">
    <property type="component" value="Unassembled WGS sequence"/>
</dbReference>
<dbReference type="SUPFAM" id="SSF53300">
    <property type="entry name" value="vWA-like"/>
    <property type="match status" value="1"/>
</dbReference>
<dbReference type="InterPro" id="IPR051928">
    <property type="entry name" value="NorD/CobT"/>
</dbReference>
<sequence>MSDPHDLFRKATLATQRALSGQQDIPLTPALASLERAALTPEEIAYIRGATDAAALQQRHHDPAKRVTLADAQTQIITDGMEQARCEIYGSRHMAGVRANINNHLARRLYALNSARMMERADMPAPLALELLTREALSGQTLPEEITGPALAEWRQALGPKARAALETLALVQDDQSRFHQATQHFVKTFTLEKTGQSDEEEPESSSSRNQNQSEESEAGDSASPDPQGEEEEEGSSDDEHSILNDEAEDSTSSGEDPASDEIEALLAEGENGFEQPAGPSEMREDEPPCPITGLGGYHAYTQEFDEEIHAHELCDPTELDRLREKLDEQLQQTQGFVSRLAHRLQRKLLAQQQRRWHFDQEDGILDAARLPRIISNPSLPLSYKQEGKADFRDTVVTLLIDNSGSMRGRPITTAAICGDILARTLERCGIKVEVLGFTTRAWKGGQSRVKWSEDGRPKEPGRLNDLRHIIYKSADTPWRRARRNVGLMLREGLLKENIDGEALLWAWKRLKHRPEHRRILMVISDGAPVDDSTSSANGPEYLDLHLHRVIHQLENDHAGELLAIGIGHDVTRYYANSVTISSAEDLGDTMVAQLTALFAPPSGKTKRRG</sequence>
<dbReference type="InterPro" id="IPR025861">
    <property type="entry name" value="CobT_VWA_dom"/>
</dbReference>
<dbReference type="PANTHER" id="PTHR41248:SF1">
    <property type="entry name" value="NORD PROTEIN"/>
    <property type="match status" value="1"/>
</dbReference>
<dbReference type="CDD" id="cd01454">
    <property type="entry name" value="vWA_norD_type"/>
    <property type="match status" value="1"/>
</dbReference>